<accession>A0A1G1VBG6</accession>
<feature type="transmembrane region" description="Helical" evidence="1">
    <location>
        <begin position="26"/>
        <end position="44"/>
    </location>
</feature>
<keyword evidence="1" id="KW-0472">Membrane</keyword>
<comment type="caution">
    <text evidence="2">The sequence shown here is derived from an EMBL/GenBank/DDBJ whole genome shotgun (WGS) entry which is preliminary data.</text>
</comment>
<sequence>MPPHIDPRPPATPEEKAQRYEEAKPGIRRLFILTAFGAAGMIAIGGVNPASIALALLLFLIPGSLWLSLRLQP</sequence>
<organism evidence="2 3">
    <name type="scientific">Candidatus Blackburnbacteria bacterium RIFCSPLOWO2_01_FULL_40_20</name>
    <dbReference type="NCBI Taxonomy" id="1797519"/>
    <lineage>
        <taxon>Bacteria</taxon>
        <taxon>Candidatus Blackburniibacteriota</taxon>
    </lineage>
</organism>
<dbReference type="Proteomes" id="UP000178659">
    <property type="component" value="Unassembled WGS sequence"/>
</dbReference>
<dbReference type="EMBL" id="MHCC01000024">
    <property type="protein sequence ID" value="OGY12804.1"/>
    <property type="molecule type" value="Genomic_DNA"/>
</dbReference>
<reference evidence="2 3" key="1">
    <citation type="journal article" date="2016" name="Nat. Commun.">
        <title>Thousands of microbial genomes shed light on interconnected biogeochemical processes in an aquifer system.</title>
        <authorList>
            <person name="Anantharaman K."/>
            <person name="Brown C.T."/>
            <person name="Hug L.A."/>
            <person name="Sharon I."/>
            <person name="Castelle C.J."/>
            <person name="Probst A.J."/>
            <person name="Thomas B.C."/>
            <person name="Singh A."/>
            <person name="Wilkins M.J."/>
            <person name="Karaoz U."/>
            <person name="Brodie E.L."/>
            <person name="Williams K.H."/>
            <person name="Hubbard S.S."/>
            <person name="Banfield J.F."/>
        </authorList>
    </citation>
    <scope>NUCLEOTIDE SEQUENCE [LARGE SCALE GENOMIC DNA]</scope>
</reference>
<dbReference type="AlphaFoldDB" id="A0A1G1VBG6"/>
<feature type="transmembrane region" description="Helical" evidence="1">
    <location>
        <begin position="50"/>
        <end position="69"/>
    </location>
</feature>
<proteinExistence type="predicted"/>
<evidence type="ECO:0000256" key="1">
    <source>
        <dbReference type="SAM" id="Phobius"/>
    </source>
</evidence>
<evidence type="ECO:0000313" key="3">
    <source>
        <dbReference type="Proteomes" id="UP000178659"/>
    </source>
</evidence>
<evidence type="ECO:0000313" key="2">
    <source>
        <dbReference type="EMBL" id="OGY12804.1"/>
    </source>
</evidence>
<gene>
    <name evidence="2" type="ORF">A3A77_02920</name>
</gene>
<keyword evidence="1" id="KW-1133">Transmembrane helix</keyword>
<protein>
    <submittedName>
        <fullName evidence="2">Uncharacterized protein</fullName>
    </submittedName>
</protein>
<keyword evidence="1" id="KW-0812">Transmembrane</keyword>
<name>A0A1G1VBG6_9BACT</name>